<dbReference type="InterPro" id="IPR050319">
    <property type="entry name" value="ABC_transp_ATP-bind"/>
</dbReference>
<dbReference type="InterPro" id="IPR003439">
    <property type="entry name" value="ABC_transporter-like_ATP-bd"/>
</dbReference>
<dbReference type="GO" id="GO:0005524">
    <property type="term" value="F:ATP binding"/>
    <property type="evidence" value="ECO:0007669"/>
    <property type="project" value="UniProtKB-KW"/>
</dbReference>
<dbReference type="InterPro" id="IPR003593">
    <property type="entry name" value="AAA+_ATPase"/>
</dbReference>
<evidence type="ECO:0000313" key="7">
    <source>
        <dbReference type="Proteomes" id="UP000236910"/>
    </source>
</evidence>
<sequence length="333" mass="37666">MAEEILKIVDLHVYFPIRKGIFLQTAGYVRAVDNINLKIEQGQSLSIVGESGSGKTTLGKTIVGLIKPFSGKVLYKFNNKEFDMSKSLPIDVRQSVQMIFQDPFSSLNPRLKIIDTLKESIEIRRMFKSKTEIFNYLGDLIEKVGLKREYLDRYPHEFSGGQRQRISIVRAISVNPKVIVLDEPTSSLDVSVQSQVINLLQDIKREFNLTYIFITHNISVARYMGQKIAVMYLGKIVEVNDAEILTTNPLHPYTKLLLSAVIEPKEKHAEKNISIGEPPSPINIPSGCRFRTRCPFAMEICAKKEPPLSNYEGSLVACHLYSNEKKEISVDNS</sequence>
<dbReference type="GO" id="GO:0015833">
    <property type="term" value="P:peptide transport"/>
    <property type="evidence" value="ECO:0007669"/>
    <property type="project" value="InterPro"/>
</dbReference>
<dbReference type="InterPro" id="IPR027417">
    <property type="entry name" value="P-loop_NTPase"/>
</dbReference>
<dbReference type="PROSITE" id="PS50893">
    <property type="entry name" value="ABC_TRANSPORTER_2"/>
    <property type="match status" value="1"/>
</dbReference>
<dbReference type="EMBL" id="PNIX01000268">
    <property type="protein sequence ID" value="PMP81951.1"/>
    <property type="molecule type" value="Genomic_DNA"/>
</dbReference>
<evidence type="ECO:0000259" key="5">
    <source>
        <dbReference type="PROSITE" id="PS50893"/>
    </source>
</evidence>
<dbReference type="Pfam" id="PF00005">
    <property type="entry name" value="ABC_tran"/>
    <property type="match status" value="1"/>
</dbReference>
<reference evidence="6 7" key="1">
    <citation type="submission" date="2018-01" db="EMBL/GenBank/DDBJ databases">
        <title>Metagenomic assembled genomes from two thermal pools in the Uzon Caldera, Kamchatka, Russia.</title>
        <authorList>
            <person name="Wilkins L."/>
            <person name="Ettinger C."/>
        </authorList>
    </citation>
    <scope>NUCLEOTIDE SEQUENCE [LARGE SCALE GENOMIC DNA]</scope>
    <source>
        <strain evidence="6">ARK-10</strain>
    </source>
</reference>
<dbReference type="InterPro" id="IPR013563">
    <property type="entry name" value="Oligopep_ABC_C"/>
</dbReference>
<dbReference type="SUPFAM" id="SSF52540">
    <property type="entry name" value="P-loop containing nucleoside triphosphate hydrolases"/>
    <property type="match status" value="1"/>
</dbReference>
<dbReference type="SMART" id="SM00382">
    <property type="entry name" value="AAA"/>
    <property type="match status" value="1"/>
</dbReference>
<dbReference type="AlphaFoldDB" id="A0A2J6X5Q8"/>
<comment type="caution">
    <text evidence="6">The sequence shown here is derived from an EMBL/GenBank/DDBJ whole genome shotgun (WGS) entry which is preliminary data.</text>
</comment>
<dbReference type="GO" id="GO:0055085">
    <property type="term" value="P:transmembrane transport"/>
    <property type="evidence" value="ECO:0007669"/>
    <property type="project" value="UniProtKB-ARBA"/>
</dbReference>
<gene>
    <name evidence="6" type="ORF">C0175_04525</name>
</gene>
<dbReference type="Gene3D" id="3.40.50.300">
    <property type="entry name" value="P-loop containing nucleotide triphosphate hydrolases"/>
    <property type="match status" value="1"/>
</dbReference>
<name>A0A2J6X5Q8_9BACT</name>
<comment type="similarity">
    <text evidence="1">Belongs to the ABC transporter superfamily.</text>
</comment>
<keyword evidence="4" id="KW-0067">ATP-binding</keyword>
<dbReference type="PROSITE" id="PS00211">
    <property type="entry name" value="ABC_TRANSPORTER_1"/>
    <property type="match status" value="1"/>
</dbReference>
<protein>
    <submittedName>
        <fullName evidence="6">Peptide ABC transporter substrate-binding protein</fullName>
    </submittedName>
</protein>
<dbReference type="InterPro" id="IPR017871">
    <property type="entry name" value="ABC_transporter-like_CS"/>
</dbReference>
<dbReference type="PANTHER" id="PTHR43776:SF7">
    <property type="entry name" value="D,D-DIPEPTIDE TRANSPORT ATP-BINDING PROTEIN DDPF-RELATED"/>
    <property type="match status" value="1"/>
</dbReference>
<dbReference type="FunFam" id="3.40.50.300:FF:000016">
    <property type="entry name" value="Oligopeptide ABC transporter ATP-binding component"/>
    <property type="match status" value="1"/>
</dbReference>
<evidence type="ECO:0000313" key="6">
    <source>
        <dbReference type="EMBL" id="PMP81951.1"/>
    </source>
</evidence>
<feature type="domain" description="ABC transporter" evidence="5">
    <location>
        <begin position="6"/>
        <end position="258"/>
    </location>
</feature>
<accession>A0A2J6X5Q8</accession>
<organism evidence="6 7">
    <name type="scientific">Caldisericum exile</name>
    <dbReference type="NCBI Taxonomy" id="693075"/>
    <lineage>
        <taxon>Bacteria</taxon>
        <taxon>Pseudomonadati</taxon>
        <taxon>Caldisericota/Cryosericota group</taxon>
        <taxon>Caldisericota</taxon>
        <taxon>Caldisericia</taxon>
        <taxon>Caldisericales</taxon>
        <taxon>Caldisericaceae</taxon>
        <taxon>Caldisericum</taxon>
    </lineage>
</organism>
<dbReference type="Proteomes" id="UP000236910">
    <property type="component" value="Unassembled WGS sequence"/>
</dbReference>
<dbReference type="PANTHER" id="PTHR43776">
    <property type="entry name" value="TRANSPORT ATP-BINDING PROTEIN"/>
    <property type="match status" value="1"/>
</dbReference>
<dbReference type="NCBIfam" id="TIGR01727">
    <property type="entry name" value="oligo_HPY"/>
    <property type="match status" value="1"/>
</dbReference>
<dbReference type="Pfam" id="PF08352">
    <property type="entry name" value="oligo_HPY"/>
    <property type="match status" value="1"/>
</dbReference>
<dbReference type="CDD" id="cd03257">
    <property type="entry name" value="ABC_NikE_OppD_transporters"/>
    <property type="match status" value="1"/>
</dbReference>
<keyword evidence="3" id="KW-0547">Nucleotide-binding</keyword>
<dbReference type="GO" id="GO:0016887">
    <property type="term" value="F:ATP hydrolysis activity"/>
    <property type="evidence" value="ECO:0007669"/>
    <property type="project" value="InterPro"/>
</dbReference>
<evidence type="ECO:0000256" key="1">
    <source>
        <dbReference type="ARBA" id="ARBA00005417"/>
    </source>
</evidence>
<evidence type="ECO:0000256" key="2">
    <source>
        <dbReference type="ARBA" id="ARBA00022448"/>
    </source>
</evidence>
<keyword evidence="2" id="KW-0813">Transport</keyword>
<evidence type="ECO:0000256" key="3">
    <source>
        <dbReference type="ARBA" id="ARBA00022741"/>
    </source>
</evidence>
<proteinExistence type="inferred from homology"/>
<evidence type="ECO:0000256" key="4">
    <source>
        <dbReference type="ARBA" id="ARBA00022840"/>
    </source>
</evidence>